<comment type="caution">
    <text evidence="3">The sequence shown here is derived from an EMBL/GenBank/DDBJ whole genome shotgun (WGS) entry which is preliminary data.</text>
</comment>
<evidence type="ECO:0000259" key="2">
    <source>
        <dbReference type="SMART" id="SM00932"/>
    </source>
</evidence>
<dbReference type="GO" id="GO:0051536">
    <property type="term" value="F:iron-sulfur cluster binding"/>
    <property type="evidence" value="ECO:0007669"/>
    <property type="project" value="InterPro"/>
</dbReference>
<dbReference type="SMART" id="SM00932">
    <property type="entry name" value="Nfu_N"/>
    <property type="match status" value="1"/>
</dbReference>
<gene>
    <name evidence="3" type="ORF">GWA01_25310</name>
</gene>
<comment type="similarity">
    <text evidence="1">Belongs to the NifU family.</text>
</comment>
<protein>
    <submittedName>
        <fullName evidence="3">Iron transporter</fullName>
    </submittedName>
</protein>
<dbReference type="InterPro" id="IPR035433">
    <property type="entry name" value="NFU1-like"/>
</dbReference>
<dbReference type="PIRSF" id="PIRSF036773">
    <property type="entry name" value="HIRIP5"/>
    <property type="match status" value="1"/>
</dbReference>
<dbReference type="SUPFAM" id="SSF117916">
    <property type="entry name" value="Fe-S cluster assembly (FSCA) domain-like"/>
    <property type="match status" value="1"/>
</dbReference>
<keyword evidence="4" id="KW-1185">Reference proteome</keyword>
<dbReference type="GO" id="GO:0016226">
    <property type="term" value="P:iron-sulfur cluster assembly"/>
    <property type="evidence" value="ECO:0007669"/>
    <property type="project" value="InterPro"/>
</dbReference>
<organism evidence="3 4">
    <name type="scientific">Gluconobacter wancherniae NBRC 103581</name>
    <dbReference type="NCBI Taxonomy" id="656744"/>
    <lineage>
        <taxon>Bacteria</taxon>
        <taxon>Pseudomonadati</taxon>
        <taxon>Pseudomonadota</taxon>
        <taxon>Alphaproteobacteria</taxon>
        <taxon>Acetobacterales</taxon>
        <taxon>Acetobacteraceae</taxon>
        <taxon>Gluconobacter</taxon>
    </lineage>
</organism>
<dbReference type="Pfam" id="PF08712">
    <property type="entry name" value="Nfu_N"/>
    <property type="match status" value="1"/>
</dbReference>
<evidence type="ECO:0000256" key="1">
    <source>
        <dbReference type="ARBA" id="ARBA00006420"/>
    </source>
</evidence>
<proteinExistence type="inferred from homology"/>
<sequence>MLIETEDTPNPATLKFLPGRSVTGDSRPVDFGDADAAVGRSALAESLFDLPDVRRVFLGSNFVSITKADGVSWGDVKPVVLTALTEFFATGRPVLAGHQDTVEHDIAPEDKEVVAQIRELLDTRVRPAVAGDGGDIAFRGYKDGIVYLTMQGACSGCPSSRATLKHGVENMLRHYVPEVVAVEQVED</sequence>
<dbReference type="PANTHER" id="PTHR11178:SF1">
    <property type="entry name" value="NFU1 IRON-SULFUR CLUSTER SCAFFOLD HOMOLOG, MITOCHONDRIAL"/>
    <property type="match status" value="1"/>
</dbReference>
<reference evidence="3 4" key="1">
    <citation type="submission" date="2019-07" db="EMBL/GenBank/DDBJ databases">
        <title>Whole genome shotgun sequence of Gluconobacter wancherniae NBRC 103581.</title>
        <authorList>
            <person name="Hosoyama A."/>
            <person name="Uohara A."/>
            <person name="Ohji S."/>
            <person name="Ichikawa N."/>
        </authorList>
    </citation>
    <scope>NUCLEOTIDE SEQUENCE [LARGE SCALE GENOMIC DNA]</scope>
    <source>
        <strain evidence="3 4">NBRC 103581</strain>
    </source>
</reference>
<accession>A0A511B595</accession>
<dbReference type="InterPro" id="IPR001075">
    <property type="entry name" value="NIF_FeS_clus_asmbl_NifU_C"/>
</dbReference>
<dbReference type="GO" id="GO:0005506">
    <property type="term" value="F:iron ion binding"/>
    <property type="evidence" value="ECO:0007669"/>
    <property type="project" value="InterPro"/>
</dbReference>
<dbReference type="Gene3D" id="3.30.1370.70">
    <property type="entry name" value="Scaffold protein Nfu/NifU, N-terminal domain"/>
    <property type="match status" value="1"/>
</dbReference>
<dbReference type="OrthoDB" id="9796965at2"/>
<dbReference type="Pfam" id="PF01106">
    <property type="entry name" value="NifU"/>
    <property type="match status" value="1"/>
</dbReference>
<dbReference type="InterPro" id="IPR036498">
    <property type="entry name" value="Nfu/NifU_N_sf"/>
</dbReference>
<dbReference type="EMBL" id="BJUZ01000005">
    <property type="protein sequence ID" value="GEK94761.1"/>
    <property type="molecule type" value="Genomic_DNA"/>
</dbReference>
<dbReference type="InterPro" id="IPR034904">
    <property type="entry name" value="FSCA_dom_sf"/>
</dbReference>
<feature type="domain" description="Scaffold protein Nfu/NifU N-terminal" evidence="2">
    <location>
        <begin position="3"/>
        <end position="91"/>
    </location>
</feature>
<name>A0A511B595_9PROT</name>
<dbReference type="Proteomes" id="UP000321230">
    <property type="component" value="Unassembled WGS sequence"/>
</dbReference>
<dbReference type="SUPFAM" id="SSF110836">
    <property type="entry name" value="Hypothetical protein SAV1430"/>
    <property type="match status" value="1"/>
</dbReference>
<dbReference type="FunFam" id="3.30.300.130:FF:000001">
    <property type="entry name" value="NFU1 iron-sulfur cluster scaffold"/>
    <property type="match status" value="1"/>
</dbReference>
<dbReference type="AlphaFoldDB" id="A0A511B595"/>
<evidence type="ECO:0000313" key="4">
    <source>
        <dbReference type="Proteomes" id="UP000321230"/>
    </source>
</evidence>
<dbReference type="RefSeq" id="WP_146798727.1">
    <property type="nucleotide sequence ID" value="NZ_BARC01000009.1"/>
</dbReference>
<dbReference type="PANTHER" id="PTHR11178">
    <property type="entry name" value="IRON-SULFUR CLUSTER SCAFFOLD PROTEIN NFU-RELATED"/>
    <property type="match status" value="1"/>
</dbReference>
<dbReference type="InterPro" id="IPR014824">
    <property type="entry name" value="Nfu/NifU_N"/>
</dbReference>
<evidence type="ECO:0000313" key="3">
    <source>
        <dbReference type="EMBL" id="GEK94761.1"/>
    </source>
</evidence>
<dbReference type="Gene3D" id="3.30.300.130">
    <property type="entry name" value="Fe-S cluster assembly (FSCA)"/>
    <property type="match status" value="1"/>
</dbReference>